<dbReference type="NCBIfam" id="NF006530">
    <property type="entry name" value="PRK08999.1"/>
    <property type="match status" value="1"/>
</dbReference>
<dbReference type="Pfam" id="PF02581">
    <property type="entry name" value="TMP-TENI"/>
    <property type="match status" value="1"/>
</dbReference>
<protein>
    <recommendedName>
        <fullName evidence="13">8-oxo-dGTP diphosphatase</fullName>
        <ecNumber evidence="12">3.6.1.55</ecNumber>
    </recommendedName>
    <alternativeName>
        <fullName evidence="16">7,8-dihydro-8-oxoguanine-triphosphatase</fullName>
    </alternativeName>
    <alternativeName>
        <fullName evidence="15">Mutator protein MutT</fullName>
    </alternativeName>
    <alternativeName>
        <fullName evidence="14">dGTP pyrophosphohydrolase</fullName>
    </alternativeName>
</protein>
<evidence type="ECO:0000256" key="2">
    <source>
        <dbReference type="ARBA" id="ARBA00005582"/>
    </source>
</evidence>
<evidence type="ECO:0000313" key="19">
    <source>
        <dbReference type="EMBL" id="EAV47642.1"/>
    </source>
</evidence>
<dbReference type="Gene3D" id="3.20.20.70">
    <property type="entry name" value="Aldolase class I"/>
    <property type="match status" value="1"/>
</dbReference>
<dbReference type="SUPFAM" id="SSF51391">
    <property type="entry name" value="Thiamin phosphate synthase"/>
    <property type="match status" value="1"/>
</dbReference>
<dbReference type="EMBL" id="AAUX01000001">
    <property type="protein sequence ID" value="EAV47642.1"/>
    <property type="molecule type" value="Genomic_DNA"/>
</dbReference>
<sequence>MGVLINHDNKLLLAQRPAKKTWSGWWEFPGGKIERGETPIQALKRELNEEIGVTVSSAEKWIVREYSYDEIDVKLHFFKVIDWAGQIQPQEEQLLEWNNAFSPHVNPILPANELIFKAIGLPDLYAITNAQEHPHDFIDLVENKLKEGLKLIQVREKSMQHKAYIDMTKAIIQMASPYNARVMINSDTELAYMLGADGVHLNSEQLHTVSEKPINLIVSASCHNKKDINEAIRKKLDFIVLSPINKTPSHPEIDGMGWNWLGELLKKHNMPVYALGGMKRTDINKAFDNGAIGVASQRSVWLD</sequence>
<dbReference type="PANTHER" id="PTHR47707:SF1">
    <property type="entry name" value="NUDIX HYDROLASE FAMILY PROTEIN"/>
    <property type="match status" value="1"/>
</dbReference>
<keyword evidence="20" id="KW-1185">Reference proteome</keyword>
<dbReference type="PROSITE" id="PS00893">
    <property type="entry name" value="NUDIX_BOX"/>
    <property type="match status" value="1"/>
</dbReference>
<dbReference type="GO" id="GO:0006260">
    <property type="term" value="P:DNA replication"/>
    <property type="evidence" value="ECO:0007669"/>
    <property type="project" value="UniProtKB-KW"/>
</dbReference>
<evidence type="ECO:0000256" key="8">
    <source>
        <dbReference type="ARBA" id="ARBA00022842"/>
    </source>
</evidence>
<evidence type="ECO:0000259" key="18">
    <source>
        <dbReference type="PROSITE" id="PS51462"/>
    </source>
</evidence>
<dbReference type="Proteomes" id="UP000054262">
    <property type="component" value="Unassembled WGS sequence"/>
</dbReference>
<evidence type="ECO:0000256" key="3">
    <source>
        <dbReference type="ARBA" id="ARBA00022457"/>
    </source>
</evidence>
<dbReference type="CDD" id="cd03425">
    <property type="entry name" value="NUDIX_MutT_NudA_like"/>
    <property type="match status" value="1"/>
</dbReference>
<dbReference type="CDD" id="cd00564">
    <property type="entry name" value="TMP_TenI"/>
    <property type="match status" value="1"/>
</dbReference>
<feature type="domain" description="Nudix hydrolase" evidence="18">
    <location>
        <begin position="1"/>
        <end position="145"/>
    </location>
</feature>
<evidence type="ECO:0000256" key="5">
    <source>
        <dbReference type="ARBA" id="ARBA00022723"/>
    </source>
</evidence>
<dbReference type="InterPro" id="IPR020084">
    <property type="entry name" value="NUDIX_hydrolase_CS"/>
</dbReference>
<keyword evidence="8" id="KW-0460">Magnesium</keyword>
<dbReference type="PROSITE" id="PS51462">
    <property type="entry name" value="NUDIX"/>
    <property type="match status" value="1"/>
</dbReference>
<evidence type="ECO:0000256" key="1">
    <source>
        <dbReference type="ARBA" id="ARBA00001946"/>
    </source>
</evidence>
<dbReference type="InterPro" id="IPR000086">
    <property type="entry name" value="NUDIX_hydrolase_dom"/>
</dbReference>
<dbReference type="InterPro" id="IPR036206">
    <property type="entry name" value="ThiamineP_synth_sf"/>
</dbReference>
<comment type="catalytic activity">
    <reaction evidence="10">
        <text>8-oxo-dGTP + H2O = 8-oxo-dGMP + diphosphate + H(+)</text>
        <dbReference type="Rhea" id="RHEA:31575"/>
        <dbReference type="ChEBI" id="CHEBI:15377"/>
        <dbReference type="ChEBI" id="CHEBI:15378"/>
        <dbReference type="ChEBI" id="CHEBI:33019"/>
        <dbReference type="ChEBI" id="CHEBI:63224"/>
        <dbReference type="ChEBI" id="CHEBI:77896"/>
        <dbReference type="EC" id="3.6.1.55"/>
    </reaction>
</comment>
<dbReference type="Pfam" id="PF00293">
    <property type="entry name" value="NUDIX"/>
    <property type="match status" value="1"/>
</dbReference>
<keyword evidence="9" id="KW-0234">DNA repair</keyword>
<dbReference type="GO" id="GO:0006281">
    <property type="term" value="P:DNA repair"/>
    <property type="evidence" value="ECO:0007669"/>
    <property type="project" value="UniProtKB-KW"/>
</dbReference>
<name>A0P7Y2_9PROT</name>
<evidence type="ECO:0000256" key="6">
    <source>
        <dbReference type="ARBA" id="ARBA00022763"/>
    </source>
</evidence>
<evidence type="ECO:0000256" key="13">
    <source>
        <dbReference type="ARBA" id="ARBA00040794"/>
    </source>
</evidence>
<accession>A0P7Y2</accession>
<dbReference type="GO" id="GO:0044715">
    <property type="term" value="F:8-oxo-dGDP phosphatase activity"/>
    <property type="evidence" value="ECO:0007669"/>
    <property type="project" value="TreeGrafter"/>
</dbReference>
<dbReference type="AlphaFoldDB" id="A0P7Y2"/>
<organism evidence="19 20">
    <name type="scientific">Methylophilales bacterium HTCC2181</name>
    <dbReference type="NCBI Taxonomy" id="383631"/>
    <lineage>
        <taxon>Bacteria</taxon>
        <taxon>Pseudomonadati</taxon>
        <taxon>Pseudomonadota</taxon>
        <taxon>Betaproteobacteria</taxon>
        <taxon>Nitrosomonadales</taxon>
        <taxon>OM43 clade</taxon>
    </lineage>
</organism>
<dbReference type="InterPro" id="IPR020476">
    <property type="entry name" value="Nudix_hydrolase"/>
</dbReference>
<evidence type="ECO:0000256" key="4">
    <source>
        <dbReference type="ARBA" id="ARBA00022705"/>
    </source>
</evidence>
<evidence type="ECO:0000256" key="11">
    <source>
        <dbReference type="ARBA" id="ARBA00036904"/>
    </source>
</evidence>
<evidence type="ECO:0000256" key="14">
    <source>
        <dbReference type="ARBA" id="ARBA00041592"/>
    </source>
</evidence>
<comment type="cofactor">
    <cofactor evidence="1">
        <name>Mg(2+)</name>
        <dbReference type="ChEBI" id="CHEBI:18420"/>
    </cofactor>
</comment>
<evidence type="ECO:0000256" key="16">
    <source>
        <dbReference type="ARBA" id="ARBA00042798"/>
    </source>
</evidence>
<evidence type="ECO:0000256" key="12">
    <source>
        <dbReference type="ARBA" id="ARBA00038905"/>
    </source>
</evidence>
<dbReference type="SUPFAM" id="SSF55811">
    <property type="entry name" value="Nudix"/>
    <property type="match status" value="1"/>
</dbReference>
<evidence type="ECO:0000313" key="20">
    <source>
        <dbReference type="Proteomes" id="UP000054262"/>
    </source>
</evidence>
<evidence type="ECO:0000256" key="10">
    <source>
        <dbReference type="ARBA" id="ARBA00035861"/>
    </source>
</evidence>
<dbReference type="Gene3D" id="3.90.79.10">
    <property type="entry name" value="Nucleoside Triphosphate Pyrophosphohydrolase"/>
    <property type="match status" value="1"/>
</dbReference>
<dbReference type="PANTHER" id="PTHR47707">
    <property type="entry name" value="8-OXO-DGTP DIPHOSPHATASE"/>
    <property type="match status" value="1"/>
</dbReference>
<dbReference type="GO" id="GO:0009228">
    <property type="term" value="P:thiamine biosynthetic process"/>
    <property type="evidence" value="ECO:0007669"/>
    <property type="project" value="UniProtKB-KW"/>
</dbReference>
<keyword evidence="4" id="KW-0235">DNA replication</keyword>
<evidence type="ECO:0000256" key="9">
    <source>
        <dbReference type="ARBA" id="ARBA00023204"/>
    </source>
</evidence>
<dbReference type="GO" id="GO:0035539">
    <property type="term" value="F:8-oxo-7,8-dihydrodeoxyguanosine triphosphate pyrophosphatase activity"/>
    <property type="evidence" value="ECO:0007669"/>
    <property type="project" value="UniProtKB-EC"/>
</dbReference>
<comment type="similarity">
    <text evidence="2 17">Belongs to the Nudix hydrolase family.</text>
</comment>
<dbReference type="GO" id="GO:0008413">
    <property type="term" value="F:8-oxo-7,8-dihydroguanosine triphosphate pyrophosphatase activity"/>
    <property type="evidence" value="ECO:0007669"/>
    <property type="project" value="TreeGrafter"/>
</dbReference>
<dbReference type="InterPro" id="IPR047127">
    <property type="entry name" value="MutT-like"/>
</dbReference>
<reference evidence="19 20" key="1">
    <citation type="submission" date="2006-11" db="EMBL/GenBank/DDBJ databases">
        <authorList>
            <person name="Giovannoni S."/>
            <person name="Vergin K."/>
            <person name="Ferriera S."/>
            <person name="Johnson J."/>
            <person name="Kravitz S."/>
            <person name="Beeson K."/>
            <person name="Sutton G."/>
            <person name="Rogers Y.-H."/>
            <person name="Friedman R."/>
            <person name="Frazier M."/>
            <person name="Venter J.C."/>
        </authorList>
    </citation>
    <scope>NUCLEOTIDE SEQUENCE [LARGE SCALE GENOMIC DNA]</scope>
    <source>
        <strain evidence="19 20">HTCC2181</strain>
    </source>
</reference>
<gene>
    <name evidence="19" type="ORF">MB2181_06175</name>
</gene>
<dbReference type="InterPro" id="IPR022998">
    <property type="entry name" value="ThiamineP_synth_TenI"/>
</dbReference>
<dbReference type="EC" id="3.6.1.55" evidence="12"/>
<dbReference type="GO" id="GO:0044716">
    <property type="term" value="F:8-oxo-GDP phosphatase activity"/>
    <property type="evidence" value="ECO:0007669"/>
    <property type="project" value="TreeGrafter"/>
</dbReference>
<keyword evidence="3" id="KW-0515">Mutator protein</keyword>
<proteinExistence type="inferred from homology"/>
<dbReference type="PRINTS" id="PR00502">
    <property type="entry name" value="NUDIXFAMILY"/>
</dbReference>
<dbReference type="GO" id="GO:0046872">
    <property type="term" value="F:metal ion binding"/>
    <property type="evidence" value="ECO:0007669"/>
    <property type="project" value="UniProtKB-KW"/>
</dbReference>
<dbReference type="InterPro" id="IPR015797">
    <property type="entry name" value="NUDIX_hydrolase-like_dom_sf"/>
</dbReference>
<comment type="catalytic activity">
    <reaction evidence="11">
        <text>8-oxo-GTP + H2O = 8-oxo-GMP + diphosphate + H(+)</text>
        <dbReference type="Rhea" id="RHEA:67616"/>
        <dbReference type="ChEBI" id="CHEBI:15377"/>
        <dbReference type="ChEBI" id="CHEBI:15378"/>
        <dbReference type="ChEBI" id="CHEBI:33019"/>
        <dbReference type="ChEBI" id="CHEBI:143553"/>
        <dbReference type="ChEBI" id="CHEBI:145694"/>
    </reaction>
</comment>
<evidence type="ECO:0000256" key="17">
    <source>
        <dbReference type="RuleBase" id="RU003476"/>
    </source>
</evidence>
<keyword evidence="6" id="KW-0227">DNA damage</keyword>
<evidence type="ECO:0000256" key="7">
    <source>
        <dbReference type="ARBA" id="ARBA00022801"/>
    </source>
</evidence>
<keyword evidence="5" id="KW-0479">Metal-binding</keyword>
<comment type="caution">
    <text evidence="19">The sequence shown here is derived from an EMBL/GenBank/DDBJ whole genome shotgun (WGS) entry which is preliminary data.</text>
</comment>
<dbReference type="InterPro" id="IPR013785">
    <property type="entry name" value="Aldolase_TIM"/>
</dbReference>
<keyword evidence="7 17" id="KW-0378">Hydrolase</keyword>
<evidence type="ECO:0000256" key="15">
    <source>
        <dbReference type="ARBA" id="ARBA00041979"/>
    </source>
</evidence>